<dbReference type="Proteomes" id="UP000887575">
    <property type="component" value="Unassembled WGS sequence"/>
</dbReference>
<dbReference type="AlphaFoldDB" id="A0AAF3EML4"/>
<feature type="compositionally biased region" description="Basic and acidic residues" evidence="1">
    <location>
        <begin position="289"/>
        <end position="298"/>
    </location>
</feature>
<reference evidence="4" key="1">
    <citation type="submission" date="2024-02" db="UniProtKB">
        <authorList>
            <consortium name="WormBaseParasite"/>
        </authorList>
    </citation>
    <scope>IDENTIFICATION</scope>
</reference>
<sequence>MNWKLLFVFCLTLALLVEVDAASRDRKKKKNRNQDDDDEETTGGSMIGDGEQGKKDDNKDGAREREREGKEKEKKKESESSSEEDEEKKNGTEVEIPKRSHRQLKKGVELNEKAKKSSESSEECCDDKLKKATEVNGGEKLELTKKPVMETSSRFKREHHVEPRKGLLLPKYNKNFEASDLLQGLPTAETILQQGPTINIEDLIRKKRDHHEGHDEMPKSQTHARQGLAAAGEQRQEVDLPKSQTHARQGHAANPENQKKEVNKREANESVPEETYGDPISTTPENQVAEEKREKRDSDDEEIGPKVASTPMSLNNPANPEGAAVFTEIINSPQMRKVILA</sequence>
<feature type="compositionally biased region" description="Basic and acidic residues" evidence="1">
    <location>
        <begin position="51"/>
        <end position="79"/>
    </location>
</feature>
<evidence type="ECO:0000256" key="2">
    <source>
        <dbReference type="SAM" id="SignalP"/>
    </source>
</evidence>
<organism evidence="3 4">
    <name type="scientific">Mesorhabditis belari</name>
    <dbReference type="NCBI Taxonomy" id="2138241"/>
    <lineage>
        <taxon>Eukaryota</taxon>
        <taxon>Metazoa</taxon>
        <taxon>Ecdysozoa</taxon>
        <taxon>Nematoda</taxon>
        <taxon>Chromadorea</taxon>
        <taxon>Rhabditida</taxon>
        <taxon>Rhabditina</taxon>
        <taxon>Rhabditomorpha</taxon>
        <taxon>Rhabditoidea</taxon>
        <taxon>Rhabditidae</taxon>
        <taxon>Mesorhabditinae</taxon>
        <taxon>Mesorhabditis</taxon>
    </lineage>
</organism>
<feature type="region of interest" description="Disordered" evidence="1">
    <location>
        <begin position="21"/>
        <end position="127"/>
    </location>
</feature>
<feature type="signal peptide" evidence="2">
    <location>
        <begin position="1"/>
        <end position="21"/>
    </location>
</feature>
<evidence type="ECO:0000313" key="3">
    <source>
        <dbReference type="Proteomes" id="UP000887575"/>
    </source>
</evidence>
<feature type="compositionally biased region" description="Basic and acidic residues" evidence="1">
    <location>
        <begin position="257"/>
        <end position="268"/>
    </location>
</feature>
<dbReference type="WBParaSite" id="MBELARI_LOCUS15277.2">
    <property type="protein sequence ID" value="MBELARI_LOCUS15277.2"/>
    <property type="gene ID" value="MBELARI_LOCUS15277"/>
</dbReference>
<name>A0AAF3EML4_9BILA</name>
<evidence type="ECO:0000313" key="4">
    <source>
        <dbReference type="WBParaSite" id="MBELARI_LOCUS15277.2"/>
    </source>
</evidence>
<feature type="chain" id="PRO_5042021082" evidence="2">
    <location>
        <begin position="22"/>
        <end position="341"/>
    </location>
</feature>
<proteinExistence type="predicted"/>
<keyword evidence="3" id="KW-1185">Reference proteome</keyword>
<keyword evidence="2" id="KW-0732">Signal</keyword>
<feature type="region of interest" description="Disordered" evidence="1">
    <location>
        <begin position="141"/>
        <end position="162"/>
    </location>
</feature>
<evidence type="ECO:0000256" key="1">
    <source>
        <dbReference type="SAM" id="MobiDB-lite"/>
    </source>
</evidence>
<accession>A0AAF3EML4</accession>
<feature type="compositionally biased region" description="Basic and acidic residues" evidence="1">
    <location>
        <begin position="106"/>
        <end position="119"/>
    </location>
</feature>
<feature type="region of interest" description="Disordered" evidence="1">
    <location>
        <begin position="198"/>
        <end position="320"/>
    </location>
</feature>
<protein>
    <submittedName>
        <fullName evidence="4">Uncharacterized protein</fullName>
    </submittedName>
</protein>
<feature type="compositionally biased region" description="Basic and acidic residues" evidence="1">
    <location>
        <begin position="87"/>
        <end position="98"/>
    </location>
</feature>